<dbReference type="EMBL" id="BAABIC010000035">
    <property type="protein sequence ID" value="GAA4712557.1"/>
    <property type="molecule type" value="Genomic_DNA"/>
</dbReference>
<keyword evidence="1" id="KW-0732">Signal</keyword>
<evidence type="ECO:0000313" key="2">
    <source>
        <dbReference type="EMBL" id="GAA4712557.1"/>
    </source>
</evidence>
<dbReference type="PROSITE" id="PS51257">
    <property type="entry name" value="PROKAR_LIPOPROTEIN"/>
    <property type="match status" value="1"/>
</dbReference>
<gene>
    <name evidence="2" type="ORF">GCM10023215_64100</name>
</gene>
<dbReference type="RefSeq" id="WP_345384561.1">
    <property type="nucleotide sequence ID" value="NZ_BAABIC010000035.1"/>
</dbReference>
<feature type="chain" id="PRO_5046144201" evidence="1">
    <location>
        <begin position="32"/>
        <end position="159"/>
    </location>
</feature>
<protein>
    <submittedName>
        <fullName evidence="2">Uncharacterized protein</fullName>
    </submittedName>
</protein>
<proteinExistence type="predicted"/>
<accession>A0ABP8XPH5</accession>
<evidence type="ECO:0000256" key="1">
    <source>
        <dbReference type="SAM" id="SignalP"/>
    </source>
</evidence>
<keyword evidence="3" id="KW-1185">Reference proteome</keyword>
<comment type="caution">
    <text evidence="2">The sequence shown here is derived from an EMBL/GenBank/DDBJ whole genome shotgun (WGS) entry which is preliminary data.</text>
</comment>
<name>A0ABP8XPH5_9PSEU</name>
<reference evidence="3" key="1">
    <citation type="journal article" date="2019" name="Int. J. Syst. Evol. Microbiol.">
        <title>The Global Catalogue of Microorganisms (GCM) 10K type strain sequencing project: providing services to taxonomists for standard genome sequencing and annotation.</title>
        <authorList>
            <consortium name="The Broad Institute Genomics Platform"/>
            <consortium name="The Broad Institute Genome Sequencing Center for Infectious Disease"/>
            <person name="Wu L."/>
            <person name="Ma J."/>
        </authorList>
    </citation>
    <scope>NUCLEOTIDE SEQUENCE [LARGE SCALE GENOMIC DNA]</scope>
    <source>
        <strain evidence="3">JCM 18055</strain>
    </source>
</reference>
<feature type="signal peptide" evidence="1">
    <location>
        <begin position="1"/>
        <end position="31"/>
    </location>
</feature>
<organism evidence="2 3">
    <name type="scientific">Pseudonocardia yuanmonensis</name>
    <dbReference type="NCBI Taxonomy" id="1095914"/>
    <lineage>
        <taxon>Bacteria</taxon>
        <taxon>Bacillati</taxon>
        <taxon>Actinomycetota</taxon>
        <taxon>Actinomycetes</taxon>
        <taxon>Pseudonocardiales</taxon>
        <taxon>Pseudonocardiaceae</taxon>
        <taxon>Pseudonocardia</taxon>
    </lineage>
</organism>
<evidence type="ECO:0000313" key="3">
    <source>
        <dbReference type="Proteomes" id="UP001500325"/>
    </source>
</evidence>
<dbReference type="Proteomes" id="UP001500325">
    <property type="component" value="Unassembled WGS sequence"/>
</dbReference>
<sequence>MRTFRTARLAAAAALTLAALTLAALTLAALAGCGESTTGSASSGDDGAPSATLPALRTKLASISLDECATRPAEQIYPNCARFVREVQNVVPAARAEADHVTSPEALTKAADAVDGAVNRFTQDQCIPVGAPPGPAGECGADLASMQEALRALVAAVGR</sequence>